<keyword evidence="2" id="KW-1185">Reference proteome</keyword>
<name>A0ABP3V9N5_9BURK</name>
<gene>
    <name evidence="1" type="ORF">GCM10009107_17480</name>
</gene>
<evidence type="ECO:0000313" key="1">
    <source>
        <dbReference type="EMBL" id="GAA0748245.1"/>
    </source>
</evidence>
<comment type="caution">
    <text evidence="1">The sequence shown here is derived from an EMBL/GenBank/DDBJ whole genome shotgun (WGS) entry which is preliminary data.</text>
</comment>
<accession>A0ABP3V9N5</accession>
<evidence type="ECO:0000313" key="2">
    <source>
        <dbReference type="Proteomes" id="UP001500279"/>
    </source>
</evidence>
<dbReference type="EMBL" id="BAAAEW010000008">
    <property type="protein sequence ID" value="GAA0748245.1"/>
    <property type="molecule type" value="Genomic_DNA"/>
</dbReference>
<dbReference type="Proteomes" id="UP001500279">
    <property type="component" value="Unassembled WGS sequence"/>
</dbReference>
<protein>
    <submittedName>
        <fullName evidence="1">Uncharacterized protein</fullName>
    </submittedName>
</protein>
<organism evidence="1 2">
    <name type="scientific">Ideonella azotifigens</name>
    <dbReference type="NCBI Taxonomy" id="513160"/>
    <lineage>
        <taxon>Bacteria</taxon>
        <taxon>Pseudomonadati</taxon>
        <taxon>Pseudomonadota</taxon>
        <taxon>Betaproteobacteria</taxon>
        <taxon>Burkholderiales</taxon>
        <taxon>Sphaerotilaceae</taxon>
        <taxon>Ideonella</taxon>
    </lineage>
</organism>
<proteinExistence type="predicted"/>
<dbReference type="RefSeq" id="WP_141291986.1">
    <property type="nucleotide sequence ID" value="NZ_BAAAEW010000008.1"/>
</dbReference>
<sequence>MTPISEVRAGVATACFELLYESLHGGRGFSFPCNAGGEVEIDQLSDNGRRFYLVARALVGSEYAIPRVRPVLPRDPNA</sequence>
<reference evidence="2" key="1">
    <citation type="journal article" date="2019" name="Int. J. Syst. Evol. Microbiol.">
        <title>The Global Catalogue of Microorganisms (GCM) 10K type strain sequencing project: providing services to taxonomists for standard genome sequencing and annotation.</title>
        <authorList>
            <consortium name="The Broad Institute Genomics Platform"/>
            <consortium name="The Broad Institute Genome Sequencing Center for Infectious Disease"/>
            <person name="Wu L."/>
            <person name="Ma J."/>
        </authorList>
    </citation>
    <scope>NUCLEOTIDE SEQUENCE [LARGE SCALE GENOMIC DNA]</scope>
    <source>
        <strain evidence="2">JCM 15503</strain>
    </source>
</reference>